<name>A0ABY6N728_9ALTE</name>
<evidence type="ECO:0000256" key="6">
    <source>
        <dbReference type="RuleBase" id="RU364043"/>
    </source>
</evidence>
<dbReference type="SUPFAM" id="SSF55811">
    <property type="entry name" value="Nudix"/>
    <property type="match status" value="1"/>
</dbReference>
<dbReference type="InterPro" id="IPR033713">
    <property type="entry name" value="NudJ"/>
</dbReference>
<gene>
    <name evidence="6" type="primary">nudJ</name>
    <name evidence="8" type="ORF">NKI27_09430</name>
</gene>
<protein>
    <recommendedName>
        <fullName evidence="4 6">Phosphatase NudJ</fullName>
        <ecNumber evidence="6">3.6.1.-</ecNumber>
    </recommendedName>
</protein>
<feature type="domain" description="Nudix hydrolase" evidence="7">
    <location>
        <begin position="4"/>
        <end position="133"/>
    </location>
</feature>
<reference evidence="8" key="1">
    <citation type="submission" date="2022-06" db="EMBL/GenBank/DDBJ databases">
        <title>Alkalimarinus sp. nov., isolated from gut of a Alitta virens.</title>
        <authorList>
            <person name="Yang A.I."/>
            <person name="Shin N.-R."/>
        </authorList>
    </citation>
    <scope>NUCLEOTIDE SEQUENCE</scope>
    <source>
        <strain evidence="8">A2M4</strain>
    </source>
</reference>
<dbReference type="InterPro" id="IPR015797">
    <property type="entry name" value="NUDIX_hydrolase-like_dom_sf"/>
</dbReference>
<comment type="cofactor">
    <cofactor evidence="1 6">
        <name>Mg(2+)</name>
        <dbReference type="ChEBI" id="CHEBI:18420"/>
    </cofactor>
</comment>
<keyword evidence="5 6" id="KW-0378">Hydrolase</keyword>
<dbReference type="PROSITE" id="PS00893">
    <property type="entry name" value="NUDIX_BOX"/>
    <property type="match status" value="1"/>
</dbReference>
<dbReference type="Pfam" id="PF00293">
    <property type="entry name" value="NUDIX"/>
    <property type="match status" value="1"/>
</dbReference>
<dbReference type="EC" id="3.6.1.-" evidence="6"/>
<comment type="subunit">
    <text evidence="3 6">Monomer.</text>
</comment>
<dbReference type="Proteomes" id="UP001163739">
    <property type="component" value="Chromosome"/>
</dbReference>
<dbReference type="EMBL" id="CP100390">
    <property type="protein sequence ID" value="UZE97933.1"/>
    <property type="molecule type" value="Genomic_DNA"/>
</dbReference>
<evidence type="ECO:0000256" key="4">
    <source>
        <dbReference type="ARBA" id="ARBA00015552"/>
    </source>
</evidence>
<dbReference type="Gene3D" id="3.90.79.10">
    <property type="entry name" value="Nucleoside Triphosphate Pyrophosphohydrolase"/>
    <property type="match status" value="1"/>
</dbReference>
<evidence type="ECO:0000313" key="8">
    <source>
        <dbReference type="EMBL" id="UZE97933.1"/>
    </source>
</evidence>
<keyword evidence="6" id="KW-0460">Magnesium</keyword>
<evidence type="ECO:0000256" key="3">
    <source>
        <dbReference type="ARBA" id="ARBA00011245"/>
    </source>
</evidence>
<evidence type="ECO:0000256" key="5">
    <source>
        <dbReference type="ARBA" id="ARBA00022801"/>
    </source>
</evidence>
<dbReference type="InterPro" id="IPR020084">
    <property type="entry name" value="NUDIX_hydrolase_CS"/>
</dbReference>
<evidence type="ECO:0000256" key="2">
    <source>
        <dbReference type="ARBA" id="ARBA00007608"/>
    </source>
</evidence>
<accession>A0ABY6N728</accession>
<dbReference type="PANTHER" id="PTHR43222:SF11">
    <property type="entry name" value="PHOSPHATASE NUDJ"/>
    <property type="match status" value="1"/>
</dbReference>
<evidence type="ECO:0000256" key="1">
    <source>
        <dbReference type="ARBA" id="ARBA00001946"/>
    </source>
</evidence>
<dbReference type="PROSITE" id="PS51462">
    <property type="entry name" value="NUDIX"/>
    <property type="match status" value="1"/>
</dbReference>
<comment type="similarity">
    <text evidence="2 6">Belongs to the Nudix hydrolase family. NudJ subfamily.</text>
</comment>
<dbReference type="InterPro" id="IPR000086">
    <property type="entry name" value="NUDIX_hydrolase_dom"/>
</dbReference>
<evidence type="ECO:0000259" key="7">
    <source>
        <dbReference type="PROSITE" id="PS51462"/>
    </source>
</evidence>
<dbReference type="CDD" id="cd03675">
    <property type="entry name" value="NUDIX_Hydrolase"/>
    <property type="match status" value="1"/>
</dbReference>
<dbReference type="RefSeq" id="WP_265049406.1">
    <property type="nucleotide sequence ID" value="NZ_CP100390.1"/>
</dbReference>
<evidence type="ECO:0000313" key="9">
    <source>
        <dbReference type="Proteomes" id="UP001163739"/>
    </source>
</evidence>
<dbReference type="PANTHER" id="PTHR43222">
    <property type="entry name" value="NUDIX HYDROLASE 23"/>
    <property type="match status" value="1"/>
</dbReference>
<sequence length="150" mass="17259">MIWTPHATVAVVVEKDGRYLLVKEHSNGDIVYNQPAGHVEEDESIFSAAIRETLEESGWEVELKSIIGLYTYKAPSNGVTYYRICFEAIAIKKVSDTLDSDIISEHWYRYDEICQLNSQLRSTLVKTCIDDFRNNKRYPLSFIDESAFKP</sequence>
<dbReference type="GO" id="GO:0016787">
    <property type="term" value="F:hydrolase activity"/>
    <property type="evidence" value="ECO:0007669"/>
    <property type="project" value="UniProtKB-KW"/>
</dbReference>
<keyword evidence="9" id="KW-1185">Reference proteome</keyword>
<organism evidence="8 9">
    <name type="scientific">Alkalimarinus alittae</name>
    <dbReference type="NCBI Taxonomy" id="2961619"/>
    <lineage>
        <taxon>Bacteria</taxon>
        <taxon>Pseudomonadati</taxon>
        <taxon>Pseudomonadota</taxon>
        <taxon>Gammaproteobacteria</taxon>
        <taxon>Alteromonadales</taxon>
        <taxon>Alteromonadaceae</taxon>
        <taxon>Alkalimarinus</taxon>
    </lineage>
</organism>
<proteinExistence type="inferred from homology"/>